<dbReference type="Pfam" id="PF01171">
    <property type="entry name" value="ATP_bind_3"/>
    <property type="match status" value="1"/>
</dbReference>
<dbReference type="InterPro" id="IPR000541">
    <property type="entry name" value="Ncs6/Tuc1/Ctu1"/>
</dbReference>
<proteinExistence type="predicted"/>
<dbReference type="InterPro" id="IPR014729">
    <property type="entry name" value="Rossmann-like_a/b/a_fold"/>
</dbReference>
<dbReference type="PANTHER" id="PTHR11807:SF12">
    <property type="entry name" value="CYTOPLASMIC TRNA 2-THIOLATION PROTEIN 1"/>
    <property type="match status" value="1"/>
</dbReference>
<dbReference type="Proteomes" id="UP001218034">
    <property type="component" value="Chromosome"/>
</dbReference>
<dbReference type="InterPro" id="IPR035107">
    <property type="entry name" value="tRNA_thiolation_TtcA_Ctu1"/>
</dbReference>
<dbReference type="GeneID" id="90589758"/>
<keyword evidence="5" id="KW-1185">Reference proteome</keyword>
<protein>
    <submittedName>
        <fullName evidence="4">tRNA(Ile)-lysidine synthase TilS/MesJ</fullName>
    </submittedName>
</protein>
<dbReference type="RefSeq" id="WP_347722220.1">
    <property type="nucleotide sequence ID" value="NZ_CP104395.1"/>
</dbReference>
<dbReference type="NCBIfam" id="TIGR00269">
    <property type="entry name" value="TIGR00269 family protein"/>
    <property type="match status" value="1"/>
</dbReference>
<dbReference type="SUPFAM" id="SSF52402">
    <property type="entry name" value="Adenine nucleotide alpha hydrolases-like"/>
    <property type="match status" value="1"/>
</dbReference>
<evidence type="ECO:0000313" key="4">
    <source>
        <dbReference type="EMBL" id="WEL19348.1"/>
    </source>
</evidence>
<accession>A0ABY8CDS2</accession>
<feature type="domain" description="2-thiouridine synthetase TtuA-like N-terminal LIM" evidence="3">
    <location>
        <begin position="4"/>
        <end position="27"/>
    </location>
</feature>
<gene>
    <name evidence="4" type="primary">tilS</name>
    <name evidence="4" type="ORF">SVXNc_0322</name>
</gene>
<dbReference type="PIRSF" id="PIRSF004976">
    <property type="entry name" value="ATPase_YdaO"/>
    <property type="match status" value="1"/>
</dbReference>
<dbReference type="PANTHER" id="PTHR11807">
    <property type="entry name" value="ATPASES OF THE PP SUPERFAMILY-RELATED"/>
    <property type="match status" value="1"/>
</dbReference>
<dbReference type="InterPro" id="IPR011063">
    <property type="entry name" value="TilS/TtcA_N"/>
</dbReference>
<dbReference type="Pfam" id="PF22082">
    <property type="entry name" value="TtuA_LIM_N"/>
    <property type="match status" value="1"/>
</dbReference>
<dbReference type="Gene3D" id="3.40.50.620">
    <property type="entry name" value="HUPs"/>
    <property type="match status" value="1"/>
</dbReference>
<evidence type="ECO:0000256" key="1">
    <source>
        <dbReference type="ARBA" id="ARBA00022679"/>
    </source>
</evidence>
<organism evidence="4 5">
    <name type="scientific">Candidatus Nanohalococcus occultus</name>
    <dbReference type="NCBI Taxonomy" id="2978047"/>
    <lineage>
        <taxon>Archaea</taxon>
        <taxon>Candidatus Nanohalarchaeota</taxon>
        <taxon>Candidatus Nanohalarchaeota incertae sedis</taxon>
        <taxon>Candidatus Nanohalococcus</taxon>
    </lineage>
</organism>
<name>A0ABY8CDS2_9ARCH</name>
<sequence>MSTCTKCDEEAVITREYEGRSLCEKHFSIDINKKIKRTIRKHNLVESGDTIAVGLSGGKDSAVMLEQLVEIFGERPDVEIVAIAVHEGIDPYRDESIGAAEELCEQLDVRLEVGRYEDYYDLKMDDVADTGELGNCTYCGIIRRDLLNKLSREVDANKLAIGHNLDDEAQAIMMNHLKGNMQKLARMGAMSDSDTHEMFVPRIKPLLDVREKEIALYSRLHDLGVIDRCPHVQEGSLRPMVKSFLNKLEAQMPGTKNKIVSHGRDLSDIVDESIDWENNVDEIQECERCGEPCSNDVCRKCQLLEDIRSD</sequence>
<dbReference type="EMBL" id="CP104395">
    <property type="protein sequence ID" value="WEL19348.1"/>
    <property type="molecule type" value="Genomic_DNA"/>
</dbReference>
<evidence type="ECO:0000259" key="2">
    <source>
        <dbReference type="Pfam" id="PF01171"/>
    </source>
</evidence>
<dbReference type="InterPro" id="IPR054306">
    <property type="entry name" value="TtuA-like_LIM_N"/>
</dbReference>
<keyword evidence="1" id="KW-0808">Transferase</keyword>
<reference evidence="4 5" key="1">
    <citation type="submission" date="2022-09" db="EMBL/GenBank/DDBJ databases">
        <title>Xylan utilization by haloarchaea-nanohaloarchaea associations.</title>
        <authorList>
            <person name="Yakimov M."/>
        </authorList>
    </citation>
    <scope>NUCLEOTIDE SEQUENCE [LARGE SCALE GENOMIC DNA]</scope>
    <source>
        <strain evidence="4 5">SVXNc</strain>
    </source>
</reference>
<evidence type="ECO:0000313" key="5">
    <source>
        <dbReference type="Proteomes" id="UP001218034"/>
    </source>
</evidence>
<evidence type="ECO:0000259" key="3">
    <source>
        <dbReference type="Pfam" id="PF22082"/>
    </source>
</evidence>
<feature type="domain" description="tRNA(Ile)-lysidine/2-thiocytidine synthase N-terminal" evidence="2">
    <location>
        <begin position="51"/>
        <end position="223"/>
    </location>
</feature>